<dbReference type="FunFam" id="3.40.50.2000:FF:000043">
    <property type="entry name" value="UDP-N-acetylglucosamine 2-epimerase"/>
    <property type="match status" value="1"/>
</dbReference>
<dbReference type="EMBL" id="CABL01000011">
    <property type="protein sequence ID" value="CBH75527.1"/>
    <property type="molecule type" value="Genomic_DNA"/>
</dbReference>
<accession>E6PGD9</accession>
<name>E6PGD9_9ZZZZ</name>
<dbReference type="SUPFAM" id="SSF53756">
    <property type="entry name" value="UDP-Glycosyltransferase/glycogen phosphorylase"/>
    <property type="match status" value="1"/>
</dbReference>
<comment type="similarity">
    <text evidence="2">Belongs to the UDP-N-acetylglucosamine 2-epimerase family.</text>
</comment>
<evidence type="ECO:0000256" key="2">
    <source>
        <dbReference type="ARBA" id="ARBA00038209"/>
    </source>
</evidence>
<comment type="caution">
    <text evidence="5">The sequence shown here is derived from an EMBL/GenBank/DDBJ whole genome shotgun (WGS) entry which is preliminary data.</text>
</comment>
<evidence type="ECO:0000256" key="3">
    <source>
        <dbReference type="ARBA" id="ARBA00038858"/>
    </source>
</evidence>
<dbReference type="NCBIfam" id="TIGR00236">
    <property type="entry name" value="wecB"/>
    <property type="match status" value="1"/>
</dbReference>
<dbReference type="InterPro" id="IPR029767">
    <property type="entry name" value="WecB-like"/>
</dbReference>
<evidence type="ECO:0000259" key="4">
    <source>
        <dbReference type="Pfam" id="PF02350"/>
    </source>
</evidence>
<sequence>MTAPLRVMSVFGTRPDTIKMAPVVEALRADARFESLICVTAQHRHMLDDLLSLFSIVPDYDLDIMTTDQTLTQITTRVLEGMEPVLARARPEIVLVHGDTTTSTAAALAAFYGKAEVGHVEAGLRTGDPWLPYPEEMNRRLTGRLARYHFSPTARARENLLAEGVPSRNIFVTGNTVIDAFMETANRATLPLPPQFERVDPQRPLIVVTAHRRENHPHMRAMAEAMRAILALPQRPQIYWPVHPSPHVAPVVREVLGEVESAILVEPIDYAKMVAAVRAAHFVLTDSGGLQEEAPCLGKPVLVMREETERPEGLAAGTLELVGHDPGRILAAAAALLGDPVQYAKMSRAANPYGDGAASQRILAGLLARFRGGEEPAAFVP</sequence>
<reference evidence="5" key="1">
    <citation type="submission" date="2009-10" db="EMBL/GenBank/DDBJ databases">
        <title>Diversity of trophic interactions inside an arsenic-rich microbial ecosystem.</title>
        <authorList>
            <person name="Bertin P.N."/>
            <person name="Heinrich-Salmeron A."/>
            <person name="Pelletier E."/>
            <person name="Goulhen-Chollet F."/>
            <person name="Arsene-Ploetze F."/>
            <person name="Gallien S."/>
            <person name="Calteau A."/>
            <person name="Vallenet D."/>
            <person name="Casiot C."/>
            <person name="Chane-Woon-Ming B."/>
            <person name="Giloteaux L."/>
            <person name="Barakat M."/>
            <person name="Bonnefoy V."/>
            <person name="Bruneel O."/>
            <person name="Chandler M."/>
            <person name="Cleiss J."/>
            <person name="Duran R."/>
            <person name="Elbaz-Poulichet F."/>
            <person name="Fonknechten N."/>
            <person name="Lauga B."/>
            <person name="Mornico D."/>
            <person name="Ortet P."/>
            <person name="Schaeffer C."/>
            <person name="Siguier P."/>
            <person name="Alexander Thil Smith A."/>
            <person name="Van Dorsselaer A."/>
            <person name="Weissenbach J."/>
            <person name="Medigue C."/>
            <person name="Le Paslier D."/>
        </authorList>
    </citation>
    <scope>NUCLEOTIDE SEQUENCE</scope>
</reference>
<gene>
    <name evidence="5" type="primary">rffE</name>
    <name evidence="5" type="ORF">CARN1_2597</name>
</gene>
<dbReference type="CDD" id="cd03786">
    <property type="entry name" value="GTB_UDP-GlcNAc_2-Epimerase"/>
    <property type="match status" value="1"/>
</dbReference>
<dbReference type="EC" id="5.1.3.14" evidence="3"/>
<proteinExistence type="inferred from homology"/>
<dbReference type="PANTHER" id="PTHR43174:SF2">
    <property type="entry name" value="UDP-N-ACETYLGLUCOSAMINE 2-EPIMERASE"/>
    <property type="match status" value="1"/>
</dbReference>
<feature type="domain" description="UDP-N-acetylglucosamine 2-epimerase" evidence="4">
    <location>
        <begin position="26"/>
        <end position="365"/>
    </location>
</feature>
<dbReference type="GO" id="GO:0008761">
    <property type="term" value="F:UDP-N-acetylglucosamine 2-epimerase activity"/>
    <property type="evidence" value="ECO:0007669"/>
    <property type="project" value="UniProtKB-EC"/>
</dbReference>
<evidence type="ECO:0000313" key="5">
    <source>
        <dbReference type="EMBL" id="CBH75527.1"/>
    </source>
</evidence>
<keyword evidence="1 5" id="KW-0413">Isomerase</keyword>
<dbReference type="Pfam" id="PF02350">
    <property type="entry name" value="Epimerase_2"/>
    <property type="match status" value="1"/>
</dbReference>
<dbReference type="Gene3D" id="3.40.50.2000">
    <property type="entry name" value="Glycogen Phosphorylase B"/>
    <property type="match status" value="2"/>
</dbReference>
<evidence type="ECO:0000256" key="1">
    <source>
        <dbReference type="ARBA" id="ARBA00023235"/>
    </source>
</evidence>
<dbReference type="AlphaFoldDB" id="E6PGD9"/>
<dbReference type="InterPro" id="IPR003331">
    <property type="entry name" value="UDP_GlcNAc_Epimerase_2_dom"/>
</dbReference>
<organism evidence="5">
    <name type="scientific">mine drainage metagenome</name>
    <dbReference type="NCBI Taxonomy" id="410659"/>
    <lineage>
        <taxon>unclassified sequences</taxon>
        <taxon>metagenomes</taxon>
        <taxon>ecological metagenomes</taxon>
    </lineage>
</organism>
<dbReference type="PANTHER" id="PTHR43174">
    <property type="entry name" value="UDP-N-ACETYLGLUCOSAMINE 2-EPIMERASE"/>
    <property type="match status" value="1"/>
</dbReference>
<protein>
    <recommendedName>
        <fullName evidence="3">UDP-N-acetylglucosamine 2-epimerase (non-hydrolyzing)</fullName>
        <ecNumber evidence="3">5.1.3.14</ecNumber>
    </recommendedName>
</protein>